<dbReference type="GO" id="GO:0008270">
    <property type="term" value="F:zinc ion binding"/>
    <property type="evidence" value="ECO:0007669"/>
    <property type="project" value="UniProtKB-KW"/>
</dbReference>
<evidence type="ECO:0000259" key="7">
    <source>
        <dbReference type="PROSITE" id="PS51030"/>
    </source>
</evidence>
<organism evidence="8 9">
    <name type="scientific">Entamoeba invadens IP1</name>
    <dbReference type="NCBI Taxonomy" id="370355"/>
    <lineage>
        <taxon>Eukaryota</taxon>
        <taxon>Amoebozoa</taxon>
        <taxon>Evosea</taxon>
        <taxon>Archamoebae</taxon>
        <taxon>Mastigamoebida</taxon>
        <taxon>Entamoebidae</taxon>
        <taxon>Entamoeba</taxon>
    </lineage>
</organism>
<dbReference type="PROSITE" id="PS51030">
    <property type="entry name" value="NUCLEAR_REC_DBD_2"/>
    <property type="match status" value="1"/>
</dbReference>
<dbReference type="VEuPathDB" id="AmoebaDB:EIN_241470"/>
<dbReference type="AlphaFoldDB" id="A0A0A1TZ68"/>
<dbReference type="GeneID" id="14882789"/>
<dbReference type="Proteomes" id="UP000014680">
    <property type="component" value="Unassembled WGS sequence"/>
</dbReference>
<evidence type="ECO:0000256" key="6">
    <source>
        <dbReference type="ARBA" id="ARBA00023163"/>
    </source>
</evidence>
<keyword evidence="5" id="KW-0238">DNA-binding</keyword>
<dbReference type="SUPFAM" id="SSF57184">
    <property type="entry name" value="Growth factor receptor domain"/>
    <property type="match status" value="3"/>
</dbReference>
<accession>A0A0A1TZ68</accession>
<keyword evidence="1" id="KW-0479">Metal-binding</keyword>
<dbReference type="SMART" id="SM00261">
    <property type="entry name" value="FU"/>
    <property type="match status" value="3"/>
</dbReference>
<keyword evidence="2" id="KW-0863">Zinc-finger</keyword>
<evidence type="ECO:0000313" key="9">
    <source>
        <dbReference type="Proteomes" id="UP000014680"/>
    </source>
</evidence>
<protein>
    <recommendedName>
        <fullName evidence="7">Nuclear receptor domain-containing protein</fullName>
    </recommendedName>
</protein>
<keyword evidence="6" id="KW-0804">Transcription</keyword>
<dbReference type="GO" id="GO:0043565">
    <property type="term" value="F:sequence-specific DNA binding"/>
    <property type="evidence" value="ECO:0007669"/>
    <property type="project" value="InterPro"/>
</dbReference>
<dbReference type="InterPro" id="IPR009030">
    <property type="entry name" value="Growth_fac_rcpt_cys_sf"/>
</dbReference>
<feature type="domain" description="Nuclear receptor" evidence="7">
    <location>
        <begin position="113"/>
        <end position="216"/>
    </location>
</feature>
<proteinExistence type="predicted"/>
<keyword evidence="4" id="KW-0805">Transcription regulation</keyword>
<feature type="non-terminal residue" evidence="8">
    <location>
        <position position="387"/>
    </location>
</feature>
<reference evidence="8 9" key="1">
    <citation type="submission" date="2012-10" db="EMBL/GenBank/DDBJ databases">
        <authorList>
            <person name="Zafar N."/>
            <person name="Inman J."/>
            <person name="Hall N."/>
            <person name="Lorenzi H."/>
            <person name="Caler E."/>
        </authorList>
    </citation>
    <scope>NUCLEOTIDE SEQUENCE [LARGE SCALE GENOMIC DNA]</scope>
    <source>
        <strain evidence="8 9">IP1</strain>
    </source>
</reference>
<feature type="non-terminal residue" evidence="8">
    <location>
        <position position="1"/>
    </location>
</feature>
<evidence type="ECO:0000256" key="3">
    <source>
        <dbReference type="ARBA" id="ARBA00022833"/>
    </source>
</evidence>
<evidence type="ECO:0000313" key="8">
    <source>
        <dbReference type="EMBL" id="ELP83810.1"/>
    </source>
</evidence>
<evidence type="ECO:0000256" key="2">
    <source>
        <dbReference type="ARBA" id="ARBA00022771"/>
    </source>
</evidence>
<keyword evidence="9" id="KW-1185">Reference proteome</keyword>
<dbReference type="InterPro" id="IPR053215">
    <property type="entry name" value="TKL_Ser/Thr_kinase"/>
</dbReference>
<dbReference type="InterPro" id="IPR001628">
    <property type="entry name" value="Znf_hrmn_rcpt"/>
</dbReference>
<evidence type="ECO:0000256" key="5">
    <source>
        <dbReference type="ARBA" id="ARBA00023125"/>
    </source>
</evidence>
<evidence type="ECO:0000256" key="1">
    <source>
        <dbReference type="ARBA" id="ARBA00022723"/>
    </source>
</evidence>
<dbReference type="GO" id="GO:0003700">
    <property type="term" value="F:DNA-binding transcription factor activity"/>
    <property type="evidence" value="ECO:0007669"/>
    <property type="project" value="InterPro"/>
</dbReference>
<dbReference type="EMBL" id="KB207228">
    <property type="protein sequence ID" value="ELP83810.1"/>
    <property type="molecule type" value="Genomic_DNA"/>
</dbReference>
<evidence type="ECO:0000256" key="4">
    <source>
        <dbReference type="ARBA" id="ARBA00023015"/>
    </source>
</evidence>
<dbReference type="PANTHER" id="PTHR45756">
    <property type="entry name" value="PALMITOYLTRANSFERASE"/>
    <property type="match status" value="1"/>
</dbReference>
<name>A0A0A1TZ68_ENTIV</name>
<dbReference type="RefSeq" id="XP_004183156.1">
    <property type="nucleotide sequence ID" value="XM_004183108.1"/>
</dbReference>
<gene>
    <name evidence="8" type="ORF">EIN_241470</name>
</gene>
<dbReference type="PANTHER" id="PTHR45756:SF1">
    <property type="entry name" value="PROTEIN KINASE DOMAIN CONTAINING PROTEIN"/>
    <property type="match status" value="1"/>
</dbReference>
<keyword evidence="3" id="KW-0862">Zinc</keyword>
<dbReference type="InterPro" id="IPR006212">
    <property type="entry name" value="Furin_repeat"/>
</dbReference>
<dbReference type="OrthoDB" id="30378at2759"/>
<dbReference type="KEGG" id="eiv:EIN_241470"/>
<sequence length="387" mass="43890">MVILIAFFDLNQNITQLQIDCTGSVKLLHLYENTNIFITKNAILIRINQVNFSNNGKSFVFLENATKNSVMSNCHLVDVTRSGLKCVSCQNEYRIDNTICLPIDKNCENYNKNNKCVLCKNKFVLNANYECVSSEKCMYGTITNCYKCQDRYTRNDTLCMLDDKCEYSDGSICIICKTGNVYNKCENCTAHCRLCKNEKCLICDNNFILNNESVCVEMESGVSNGISTIWCYDTFYIANGICNDCTLKHEHSVLCNKNNTISCEVDYNFLSERLCISSICQNETFNEENGMCNLPKANCVLIVNNKCIECEDNYILDNNNNCVYVANDTLSTGCVLYNQYGCISCDIGYYLSNTKCHRCSENCSSCIDLETKCLSCKSGYYQGEDYT</sequence>